<evidence type="ECO:0000259" key="7">
    <source>
        <dbReference type="SMART" id="SM00642"/>
    </source>
</evidence>
<accession>A0ABW3QLK5</accession>
<evidence type="ECO:0000256" key="6">
    <source>
        <dbReference type="ARBA" id="ARBA00023277"/>
    </source>
</evidence>
<dbReference type="RefSeq" id="WP_265991829.1">
    <property type="nucleotide sequence ID" value="NZ_CP110973.1"/>
</dbReference>
<evidence type="ECO:0000256" key="5">
    <source>
        <dbReference type="ARBA" id="ARBA00022679"/>
    </source>
</evidence>
<keyword evidence="6" id="KW-0119">Carbohydrate metabolism</keyword>
<dbReference type="Gene3D" id="3.20.20.80">
    <property type="entry name" value="Glycosidases"/>
    <property type="match status" value="1"/>
</dbReference>
<dbReference type="InterPro" id="IPR014756">
    <property type="entry name" value="Ig_E-set"/>
</dbReference>
<dbReference type="PIRSF" id="PIRSF000463">
    <property type="entry name" value="GlgB"/>
    <property type="match status" value="1"/>
</dbReference>
<dbReference type="EMBL" id="JBHTLP010000008">
    <property type="protein sequence ID" value="MFD1141440.1"/>
    <property type="molecule type" value="Genomic_DNA"/>
</dbReference>
<comment type="catalytic activity">
    <reaction evidence="1">
        <text>Transfers a segment of a (1-&gt;4)-alpha-D-glucan chain to a primary hydroxy group in a similar glucan chain.</text>
        <dbReference type="EC" id="2.4.1.18"/>
    </reaction>
</comment>
<dbReference type="SUPFAM" id="SSF81296">
    <property type="entry name" value="E set domains"/>
    <property type="match status" value="1"/>
</dbReference>
<sequence>MPASLEFITEQTPLGAHLIGSGATFRVWAPRALAVHACGDFNNFQHEDDSLLTVDERGYWRGFIPGVRNGHRYKFWVEGLGSKGWKRDPFARELASPYPSDCVIRQSDFPWHPTLFKTPAFSDWIIYQLHVGVFDTPNWETRRKGGTFLDVALKLPYLSALGVTALQLLPIQEFQSTFSLGYNGTDYFSPETNFAIEDAHLAGYLSSINQLLTDQGQPIYHENDLRGEMNQLKALVDLSHLYGIAVMLDVVYNHAGGGFGDESIYFFDRQPGQDDSPPQYRNSLYFTEIGHAGGQVFDFGKAPVREFLVENAKFLLDEYRIDGLRYDQVSVIDHDGRPHGWPFCQELTDTLHLHRPGALHHAEYWGVNPSVVKPTAEGGAGFDTTLTDGLRIAIRRVISQASTGSNGPLPMTALGDSLWPTGFQFSYQFVQGPENHDLVLRDGDNSREQRIARLSDPANPRSLTGRRRSRVATGLSLVAPGIPMLFMGQEFLEDKQWSDNLEWKPELRLFWAGLDAGDPAMLDHLRFCQDLIQLRRQLPGLRSDGLRVSHSHDGNRVLVMHRWIPGAGQDVVVVASLANIPYYNYRIGLPEPGQWREVFNSDAYENGFPNPQTVGNGGQVWAEKSPAHGFLNSAVITMPANGFLVLIPES</sequence>
<evidence type="ECO:0000256" key="2">
    <source>
        <dbReference type="ARBA" id="ARBA00002953"/>
    </source>
</evidence>
<dbReference type="InterPro" id="IPR017853">
    <property type="entry name" value="GH"/>
</dbReference>
<proteinExistence type="inferred from homology"/>
<keyword evidence="5" id="KW-0808">Transferase</keyword>
<keyword evidence="9" id="KW-1185">Reference proteome</keyword>
<dbReference type="Gene3D" id="2.60.40.10">
    <property type="entry name" value="Immunoglobulins"/>
    <property type="match status" value="1"/>
</dbReference>
<feature type="domain" description="Glycosyl hydrolase family 13 catalytic" evidence="7">
    <location>
        <begin position="128"/>
        <end position="518"/>
    </location>
</feature>
<dbReference type="InterPro" id="IPR004193">
    <property type="entry name" value="Glyco_hydro_13_N"/>
</dbReference>
<comment type="similarity">
    <text evidence="3">Belongs to the glycosyl hydrolase 13 family. GlgB subfamily.</text>
</comment>
<dbReference type="CDD" id="cd02855">
    <property type="entry name" value="E_set_GBE_prok_N"/>
    <property type="match status" value="1"/>
</dbReference>
<comment type="function">
    <text evidence="2">Catalyzes the formation of the alpha-1,6-glucosidic linkages in glycogen by scission of a 1,4-alpha-linked oligosaccharide from growing alpha-1,4-glucan chains and the subsequent attachment of the oligosaccharide to the alpha-1,6 position.</text>
</comment>
<dbReference type="SUPFAM" id="SSF51445">
    <property type="entry name" value="(Trans)glycosidases"/>
    <property type="match status" value="1"/>
</dbReference>
<dbReference type="InterPro" id="IPR013780">
    <property type="entry name" value="Glyco_hydro_b"/>
</dbReference>
<evidence type="ECO:0000313" key="8">
    <source>
        <dbReference type="EMBL" id="MFD1141440.1"/>
    </source>
</evidence>
<dbReference type="Gene3D" id="2.60.40.1180">
    <property type="entry name" value="Golgi alpha-mannosidase II"/>
    <property type="match status" value="1"/>
</dbReference>
<comment type="caution">
    <text evidence="8">The sequence shown here is derived from an EMBL/GenBank/DDBJ whole genome shotgun (WGS) entry which is preliminary data.</text>
</comment>
<evidence type="ECO:0000256" key="3">
    <source>
        <dbReference type="ARBA" id="ARBA00009000"/>
    </source>
</evidence>
<dbReference type="SUPFAM" id="SSF51011">
    <property type="entry name" value="Glycosyl hydrolase domain"/>
    <property type="match status" value="1"/>
</dbReference>
<dbReference type="Pfam" id="PF02806">
    <property type="entry name" value="Alpha-amylase_C"/>
    <property type="match status" value="1"/>
</dbReference>
<dbReference type="CDD" id="cd11325">
    <property type="entry name" value="AmyAc_GTHase"/>
    <property type="match status" value="1"/>
</dbReference>
<dbReference type="Pfam" id="PF02922">
    <property type="entry name" value="CBM_48"/>
    <property type="match status" value="1"/>
</dbReference>
<dbReference type="Proteomes" id="UP001597116">
    <property type="component" value="Unassembled WGS sequence"/>
</dbReference>
<evidence type="ECO:0000256" key="4">
    <source>
        <dbReference type="ARBA" id="ARBA00012541"/>
    </source>
</evidence>
<dbReference type="InterPro" id="IPR013783">
    <property type="entry name" value="Ig-like_fold"/>
</dbReference>
<evidence type="ECO:0000256" key="1">
    <source>
        <dbReference type="ARBA" id="ARBA00000826"/>
    </source>
</evidence>
<evidence type="ECO:0000313" key="9">
    <source>
        <dbReference type="Proteomes" id="UP001597116"/>
    </source>
</evidence>
<reference evidence="9" key="1">
    <citation type="journal article" date="2019" name="Int. J. Syst. Evol. Microbiol.">
        <title>The Global Catalogue of Microorganisms (GCM) 10K type strain sequencing project: providing services to taxonomists for standard genome sequencing and annotation.</title>
        <authorList>
            <consortium name="The Broad Institute Genomics Platform"/>
            <consortium name="The Broad Institute Genome Sequencing Center for Infectious Disease"/>
            <person name="Wu L."/>
            <person name="Ma J."/>
        </authorList>
    </citation>
    <scope>NUCLEOTIDE SEQUENCE [LARGE SCALE GENOMIC DNA]</scope>
    <source>
        <strain evidence="9">CCUG 55608</strain>
    </source>
</reference>
<dbReference type="InterPro" id="IPR044143">
    <property type="entry name" value="GlgB_N_E_set_prok"/>
</dbReference>
<dbReference type="EC" id="2.4.1.18" evidence="4"/>
<dbReference type="InterPro" id="IPR037439">
    <property type="entry name" value="Branching_enzy"/>
</dbReference>
<name>A0ABW3QLK5_9BACT</name>
<gene>
    <name evidence="8" type="ORF">ACFQ4C_09980</name>
</gene>
<dbReference type="InterPro" id="IPR006048">
    <property type="entry name" value="A-amylase/branching_C"/>
</dbReference>
<organism evidence="8 9">
    <name type="scientific">Larkinella insperata</name>
    <dbReference type="NCBI Taxonomy" id="332158"/>
    <lineage>
        <taxon>Bacteria</taxon>
        <taxon>Pseudomonadati</taxon>
        <taxon>Bacteroidota</taxon>
        <taxon>Cytophagia</taxon>
        <taxon>Cytophagales</taxon>
        <taxon>Spirosomataceae</taxon>
        <taxon>Larkinella</taxon>
    </lineage>
</organism>
<dbReference type="SMART" id="SM00642">
    <property type="entry name" value="Aamy"/>
    <property type="match status" value="1"/>
</dbReference>
<dbReference type="PANTHER" id="PTHR43651">
    <property type="entry name" value="1,4-ALPHA-GLUCAN-BRANCHING ENZYME"/>
    <property type="match status" value="1"/>
</dbReference>
<dbReference type="InterPro" id="IPR006047">
    <property type="entry name" value="GH13_cat_dom"/>
</dbReference>
<protein>
    <recommendedName>
        <fullName evidence="4">1,4-alpha-glucan branching enzyme</fullName>
        <ecNumber evidence="4">2.4.1.18</ecNumber>
    </recommendedName>
</protein>